<dbReference type="EMBL" id="LBMM01012930">
    <property type="protein sequence ID" value="KMQ85917.1"/>
    <property type="molecule type" value="Genomic_DNA"/>
</dbReference>
<feature type="region of interest" description="Disordered" evidence="1">
    <location>
        <begin position="34"/>
        <end position="64"/>
    </location>
</feature>
<evidence type="ECO:0000313" key="3">
    <source>
        <dbReference type="Proteomes" id="UP000036403"/>
    </source>
</evidence>
<organism evidence="2 3">
    <name type="scientific">Lasius niger</name>
    <name type="common">Black garden ant</name>
    <dbReference type="NCBI Taxonomy" id="67767"/>
    <lineage>
        <taxon>Eukaryota</taxon>
        <taxon>Metazoa</taxon>
        <taxon>Ecdysozoa</taxon>
        <taxon>Arthropoda</taxon>
        <taxon>Hexapoda</taxon>
        <taxon>Insecta</taxon>
        <taxon>Pterygota</taxon>
        <taxon>Neoptera</taxon>
        <taxon>Endopterygota</taxon>
        <taxon>Hymenoptera</taxon>
        <taxon>Apocrita</taxon>
        <taxon>Aculeata</taxon>
        <taxon>Formicoidea</taxon>
        <taxon>Formicidae</taxon>
        <taxon>Formicinae</taxon>
        <taxon>Lasius</taxon>
        <taxon>Lasius</taxon>
    </lineage>
</organism>
<feature type="non-terminal residue" evidence="2">
    <location>
        <position position="64"/>
    </location>
</feature>
<dbReference type="Proteomes" id="UP000036403">
    <property type="component" value="Unassembled WGS sequence"/>
</dbReference>
<gene>
    <name evidence="2" type="ORF">RF55_15267</name>
</gene>
<comment type="caution">
    <text evidence="2">The sequence shown here is derived from an EMBL/GenBank/DDBJ whole genome shotgun (WGS) entry which is preliminary data.</text>
</comment>
<evidence type="ECO:0000256" key="1">
    <source>
        <dbReference type="SAM" id="MobiDB-lite"/>
    </source>
</evidence>
<sequence>MKKFDKAVQYMEPVGKNWLLYNVQKILGSAQPFESGKRKLKLAETQSDLNTDVSDKEKSKKERK</sequence>
<feature type="compositionally biased region" description="Basic and acidic residues" evidence="1">
    <location>
        <begin position="53"/>
        <end position="64"/>
    </location>
</feature>
<name>A0A0J7K6C1_LASNI</name>
<accession>A0A0J7K6C1</accession>
<dbReference type="OrthoDB" id="7554123at2759"/>
<proteinExistence type="predicted"/>
<dbReference type="AlphaFoldDB" id="A0A0J7K6C1"/>
<evidence type="ECO:0000313" key="2">
    <source>
        <dbReference type="EMBL" id="KMQ85917.1"/>
    </source>
</evidence>
<reference evidence="2 3" key="1">
    <citation type="submission" date="2015-04" db="EMBL/GenBank/DDBJ databases">
        <title>Lasius niger genome sequencing.</title>
        <authorList>
            <person name="Konorov E.A."/>
            <person name="Nikitin M.A."/>
            <person name="Kirill M.V."/>
            <person name="Chang P."/>
        </authorList>
    </citation>
    <scope>NUCLEOTIDE SEQUENCE [LARGE SCALE GENOMIC DNA]</scope>
    <source>
        <tissue evidence="2">Whole</tissue>
    </source>
</reference>
<protein>
    <submittedName>
        <fullName evidence="2">Uncharacterized protein</fullName>
    </submittedName>
</protein>
<dbReference type="PaxDb" id="67767-A0A0J7K6C1"/>
<keyword evidence="3" id="KW-1185">Reference proteome</keyword>